<organism evidence="3">
    <name type="scientific">Mimivirus LCMiAC02</name>
    <dbReference type="NCBI Taxonomy" id="2506609"/>
    <lineage>
        <taxon>Viruses</taxon>
        <taxon>Varidnaviria</taxon>
        <taxon>Bamfordvirae</taxon>
        <taxon>Nucleocytoviricota</taxon>
        <taxon>Megaviricetes</taxon>
        <taxon>Imitervirales</taxon>
        <taxon>Mimiviridae</taxon>
        <taxon>Klosneuvirinae</taxon>
    </lineage>
</organism>
<dbReference type="Pfam" id="PF01728">
    <property type="entry name" value="FtsJ"/>
    <property type="match status" value="1"/>
</dbReference>
<feature type="domain" description="Ribosomal RNA methyltransferase FtsJ" evidence="2">
    <location>
        <begin position="140"/>
        <end position="358"/>
    </location>
</feature>
<dbReference type="Gene3D" id="3.40.50.12760">
    <property type="match status" value="1"/>
</dbReference>
<name>A0A481Z0U6_9VIRU</name>
<reference evidence="3" key="1">
    <citation type="journal article" date="2019" name="MBio">
        <title>Virus Genomes from Deep Sea Sediments Expand the Ocean Megavirome and Support Independent Origins of Viral Gigantism.</title>
        <authorList>
            <person name="Backstrom D."/>
            <person name="Yutin N."/>
            <person name="Jorgensen S.L."/>
            <person name="Dharamshi J."/>
            <person name="Homa F."/>
            <person name="Zaremba-Niedwiedzka K."/>
            <person name="Spang A."/>
            <person name="Wolf Y.I."/>
            <person name="Koonin E.V."/>
            <person name="Ettema T.J."/>
        </authorList>
    </citation>
    <scope>NUCLEOTIDE SEQUENCE</scope>
</reference>
<dbReference type="GO" id="GO:0004483">
    <property type="term" value="F:methyltransferase cap1 activity"/>
    <property type="evidence" value="ECO:0007669"/>
    <property type="project" value="TreeGrafter"/>
</dbReference>
<keyword evidence="3" id="KW-0808">Transferase</keyword>
<gene>
    <name evidence="3" type="ORF">LCMiAC02_01420</name>
</gene>
<dbReference type="InterPro" id="IPR002877">
    <property type="entry name" value="RNA_MeTrfase_FtsJ_dom"/>
</dbReference>
<evidence type="ECO:0000256" key="1">
    <source>
        <dbReference type="SAM" id="MobiDB-lite"/>
    </source>
</evidence>
<evidence type="ECO:0000259" key="2">
    <source>
        <dbReference type="Pfam" id="PF01728"/>
    </source>
</evidence>
<sequence>MSRKKSRSKRKKKTNKKRDIDTDTDTDILPPDDYLPIVFKLPDLTDDIFEYDMDYQLSKNIEHPLSSLGFQHYLHQSKDKMEMVEHFKGKKKVYYIMHKFDRYIDNYDNDIGGASKSYFNIKSPMKVGGKASGSQPNILSRAFYKLWELLFMFDLVQLNKKGFTSAHLAEGPGSFIQATMFYRDMFGKKNISKNDKYHAITIHPDDPYVQPIDSKFIAYYKKEKPQRIQLHKTYSREISRGSTRKDNGDLTNPKTIKLFGGKFDNKTIDFITADGGFKWENENTQEQEAFRLLLAQIITALKIQANGGNFVCKFYETFTDLTIKLICMLSTFYKELYIAKPLMSRKSNSERYIVCMGYNSKNKKKIKLLENMLKDIHKYKGKKHIINIFPEYTIPHDFSTSITKLNTTIANNQFIRINEMVDFVNKQNYIGEVYQERREMQINASQYWIKQYFPKKVEHEVSHDNIIQLTENIIKNNNKKVNLLEKIIKD</sequence>
<proteinExistence type="predicted"/>
<dbReference type="InterPro" id="IPR029063">
    <property type="entry name" value="SAM-dependent_MTases_sf"/>
</dbReference>
<dbReference type="EMBL" id="MK500407">
    <property type="protein sequence ID" value="QBK89049.1"/>
    <property type="molecule type" value="Genomic_DNA"/>
</dbReference>
<evidence type="ECO:0000313" key="3">
    <source>
        <dbReference type="EMBL" id="QBK89049.1"/>
    </source>
</evidence>
<protein>
    <submittedName>
        <fullName evidence="3">FtsJ-like methyltransferase</fullName>
    </submittedName>
</protein>
<dbReference type="PANTHER" id="PTHR16121">
    <property type="entry name" value="CAP-SPECIFIC MRNA (NUCLEOSIDE-2'-O-)-METHYLTRANSFERASE 1-RELATED"/>
    <property type="match status" value="1"/>
</dbReference>
<accession>A0A481Z0U6</accession>
<dbReference type="InterPro" id="IPR050851">
    <property type="entry name" value="mRNA_Cap_2O-Ribose_MeTrfase"/>
</dbReference>
<dbReference type="PANTHER" id="PTHR16121:SF0">
    <property type="entry name" value="CAP-SPECIFIC MRNA (NUCLEOSIDE-2'-O-)-METHYLTRANSFERASE 1"/>
    <property type="match status" value="1"/>
</dbReference>
<keyword evidence="3" id="KW-0489">Methyltransferase</keyword>
<dbReference type="GO" id="GO:0006370">
    <property type="term" value="P:7-methylguanosine mRNA capping"/>
    <property type="evidence" value="ECO:0007669"/>
    <property type="project" value="UniProtKB-ARBA"/>
</dbReference>
<feature type="compositionally biased region" description="Basic residues" evidence="1">
    <location>
        <begin position="1"/>
        <end position="16"/>
    </location>
</feature>
<dbReference type="GO" id="GO:0032259">
    <property type="term" value="P:methylation"/>
    <property type="evidence" value="ECO:0007669"/>
    <property type="project" value="UniProtKB-KW"/>
</dbReference>
<dbReference type="SUPFAM" id="SSF53335">
    <property type="entry name" value="S-adenosyl-L-methionine-dependent methyltransferases"/>
    <property type="match status" value="1"/>
</dbReference>
<feature type="region of interest" description="Disordered" evidence="1">
    <location>
        <begin position="1"/>
        <end position="25"/>
    </location>
</feature>